<feature type="binding site" evidence="14">
    <location>
        <position position="270"/>
    </location>
    <ligand>
        <name>S-adenosyl-L-methionine</name>
        <dbReference type="ChEBI" id="CHEBI:59789"/>
    </ligand>
</feature>
<dbReference type="Pfam" id="PF01189">
    <property type="entry name" value="Methyltr_RsmB-F"/>
    <property type="match status" value="1"/>
</dbReference>
<feature type="binding site" evidence="14">
    <location>
        <position position="315"/>
    </location>
    <ligand>
        <name>S-adenosyl-L-methionine</name>
        <dbReference type="ChEBI" id="CHEBI:59789"/>
    </ligand>
</feature>
<dbReference type="InterPro" id="IPR004573">
    <property type="entry name" value="rRNA_ssu_MeTfrase_B"/>
</dbReference>
<dbReference type="GO" id="GO:0003723">
    <property type="term" value="F:RNA binding"/>
    <property type="evidence" value="ECO:0007669"/>
    <property type="project" value="UniProtKB-UniRule"/>
</dbReference>
<accession>A0A918K785</accession>
<comment type="similarity">
    <text evidence="3 14">Belongs to the class I-like SAM-binding methyltransferase superfamily. RsmB/NOP family.</text>
</comment>
<dbReference type="Gene3D" id="1.10.940.10">
    <property type="entry name" value="NusB-like"/>
    <property type="match status" value="1"/>
</dbReference>
<dbReference type="InterPro" id="IPR035926">
    <property type="entry name" value="NusB-like_sf"/>
</dbReference>
<evidence type="ECO:0000259" key="15">
    <source>
        <dbReference type="PROSITE" id="PS51686"/>
    </source>
</evidence>
<evidence type="ECO:0000256" key="14">
    <source>
        <dbReference type="PROSITE-ProRule" id="PRU01023"/>
    </source>
</evidence>
<dbReference type="SUPFAM" id="SSF53335">
    <property type="entry name" value="S-adenosyl-L-methionine-dependent methyltransferases"/>
    <property type="match status" value="1"/>
</dbReference>
<dbReference type="NCBIfam" id="NF008149">
    <property type="entry name" value="PRK10901.1"/>
    <property type="match status" value="1"/>
</dbReference>
<comment type="catalytic activity">
    <reaction evidence="13">
        <text>cytidine(967) in 16S rRNA + S-adenosyl-L-methionine = 5-methylcytidine(967) in 16S rRNA + S-adenosyl-L-homocysteine + H(+)</text>
        <dbReference type="Rhea" id="RHEA:42748"/>
        <dbReference type="Rhea" id="RHEA-COMP:10219"/>
        <dbReference type="Rhea" id="RHEA-COMP:10220"/>
        <dbReference type="ChEBI" id="CHEBI:15378"/>
        <dbReference type="ChEBI" id="CHEBI:57856"/>
        <dbReference type="ChEBI" id="CHEBI:59789"/>
        <dbReference type="ChEBI" id="CHEBI:74483"/>
        <dbReference type="ChEBI" id="CHEBI:82748"/>
        <dbReference type="EC" id="2.1.1.176"/>
    </reaction>
</comment>
<dbReference type="InterPro" id="IPR006027">
    <property type="entry name" value="NusB_RsmB_TIM44"/>
</dbReference>
<keyword evidence="5" id="KW-0963">Cytoplasm</keyword>
<dbReference type="InterPro" id="IPR054728">
    <property type="entry name" value="RsmB-like_ferredoxin"/>
</dbReference>
<comment type="caution">
    <text evidence="16">The sequence shown here is derived from an EMBL/GenBank/DDBJ whole genome shotgun (WGS) entry which is preliminary data.</text>
</comment>
<dbReference type="AlphaFoldDB" id="A0A918K785"/>
<dbReference type="PANTHER" id="PTHR22807">
    <property type="entry name" value="NOP2 YEAST -RELATED NOL1/NOP2/FMU SUN DOMAIN-CONTAINING"/>
    <property type="match status" value="1"/>
</dbReference>
<dbReference type="InterPro" id="IPR018314">
    <property type="entry name" value="RsmB/NOL1/NOP2-like_CS"/>
</dbReference>
<dbReference type="GO" id="GO:0009383">
    <property type="term" value="F:rRNA (cytosine-C5-)-methyltransferase activity"/>
    <property type="evidence" value="ECO:0007669"/>
    <property type="project" value="TreeGrafter"/>
</dbReference>
<keyword evidence="17" id="KW-1185">Reference proteome</keyword>
<evidence type="ECO:0000313" key="16">
    <source>
        <dbReference type="EMBL" id="GGX49339.1"/>
    </source>
</evidence>
<reference evidence="16" key="2">
    <citation type="submission" date="2020-09" db="EMBL/GenBank/DDBJ databases">
        <authorList>
            <person name="Sun Q."/>
            <person name="Kim S."/>
        </authorList>
    </citation>
    <scope>NUCLEOTIDE SEQUENCE</scope>
    <source>
        <strain evidence="16">KCTC 22169</strain>
    </source>
</reference>
<dbReference type="PRINTS" id="PR02008">
    <property type="entry name" value="RCMTFAMILY"/>
</dbReference>
<dbReference type="RefSeq" id="WP_189607993.1">
    <property type="nucleotide sequence ID" value="NZ_BMXR01000003.1"/>
</dbReference>
<keyword evidence="10 14" id="KW-0694">RNA-binding</keyword>
<dbReference type="PANTHER" id="PTHR22807:SF61">
    <property type="entry name" value="NOL1_NOP2_SUN FAMILY PROTEIN _ ANTITERMINATION NUSB DOMAIN-CONTAINING PROTEIN"/>
    <property type="match status" value="1"/>
</dbReference>
<dbReference type="GO" id="GO:0006355">
    <property type="term" value="P:regulation of DNA-templated transcription"/>
    <property type="evidence" value="ECO:0007669"/>
    <property type="project" value="InterPro"/>
</dbReference>
<dbReference type="Gene3D" id="3.40.50.150">
    <property type="entry name" value="Vaccinia Virus protein VP39"/>
    <property type="match status" value="1"/>
</dbReference>
<comment type="function">
    <text evidence="1">Specifically methylates the cytosine at position 967 (m5C967) of 16S rRNA.</text>
</comment>
<evidence type="ECO:0000256" key="11">
    <source>
        <dbReference type="ARBA" id="ARBA00030399"/>
    </source>
</evidence>
<organism evidence="16 17">
    <name type="scientific">Saccharospirillum salsuginis</name>
    <dbReference type="NCBI Taxonomy" id="418750"/>
    <lineage>
        <taxon>Bacteria</taxon>
        <taxon>Pseudomonadati</taxon>
        <taxon>Pseudomonadota</taxon>
        <taxon>Gammaproteobacteria</taxon>
        <taxon>Oceanospirillales</taxon>
        <taxon>Saccharospirillaceae</taxon>
        <taxon>Saccharospirillum</taxon>
    </lineage>
</organism>
<dbReference type="InterPro" id="IPR001678">
    <property type="entry name" value="MeTrfase_RsmB-F_NOP2_dom"/>
</dbReference>
<dbReference type="Proteomes" id="UP000626148">
    <property type="component" value="Unassembled WGS sequence"/>
</dbReference>
<evidence type="ECO:0000256" key="5">
    <source>
        <dbReference type="ARBA" id="ARBA00022490"/>
    </source>
</evidence>
<dbReference type="CDD" id="cd02440">
    <property type="entry name" value="AdoMet_MTases"/>
    <property type="match status" value="1"/>
</dbReference>
<keyword evidence="9 14" id="KW-0949">S-adenosyl-L-methionine</keyword>
<comment type="subcellular location">
    <subcellularLocation>
        <location evidence="2">Cytoplasm</location>
    </subcellularLocation>
</comment>
<dbReference type="Pfam" id="PF01029">
    <property type="entry name" value="NusB"/>
    <property type="match status" value="1"/>
</dbReference>
<dbReference type="GO" id="GO:0005829">
    <property type="term" value="C:cytosol"/>
    <property type="evidence" value="ECO:0007669"/>
    <property type="project" value="TreeGrafter"/>
</dbReference>
<evidence type="ECO:0000256" key="6">
    <source>
        <dbReference type="ARBA" id="ARBA00022552"/>
    </source>
</evidence>
<protein>
    <recommendedName>
        <fullName evidence="4">16S rRNA (cytosine(967)-C(5))-methyltransferase</fullName>
        <ecNumber evidence="4">2.1.1.176</ecNumber>
    </recommendedName>
    <alternativeName>
        <fullName evidence="11">16S rRNA m5C967 methyltransferase</fullName>
    </alternativeName>
    <alternativeName>
        <fullName evidence="12">rRNA (cytosine-C(5)-)-methyltransferase RsmB</fullName>
    </alternativeName>
</protein>
<dbReference type="EC" id="2.1.1.176" evidence="4"/>
<gene>
    <name evidence="16" type="primary">rsmB</name>
    <name evidence="16" type="ORF">GCM10007392_15800</name>
</gene>
<evidence type="ECO:0000256" key="7">
    <source>
        <dbReference type="ARBA" id="ARBA00022603"/>
    </source>
</evidence>
<feature type="active site" description="Nucleophile" evidence="14">
    <location>
        <position position="368"/>
    </location>
</feature>
<dbReference type="Gene3D" id="3.30.70.1170">
    <property type="entry name" value="Sun protein, domain 3"/>
    <property type="match status" value="1"/>
</dbReference>
<dbReference type="NCBIfam" id="TIGR00563">
    <property type="entry name" value="rsmB"/>
    <property type="match status" value="1"/>
</dbReference>
<evidence type="ECO:0000256" key="12">
    <source>
        <dbReference type="ARBA" id="ARBA00031088"/>
    </source>
</evidence>
<sequence>MSDVRVLAAKTLVQVVDGGRSLNDLIPQYRAELDPSQGGFYQQLVYGALRHYLSLDELARRLLNKPIQRKERVVHMLLVLGIYQLWKLDLPEHAAIFETVDATKPLKKPWAKGVLNAALRRFTRESDALLDKLQNREGYPGWMARALRQDYPDHWQAILANGNLQGPMTLRINERRQSREEWLARADTEGLAATPCEPTPSAATLAEAAPVQAIPGFVDGDVSVQDEAAQQCTWLLAPQNGERILDACAAPGGKTGHLLERADIDLTALDIDPARLDRVRENLDRLNLNANLVAADASDLKAWWDGQPFDRILLDAPCSGSGVIRRHPDIKLLRKPKDVDFLTQVQAHLLKRLWTTLKPGGRLLYATCSIFQRENSAQIQAFLDKTDDARLVPLELTGDAEVPVGVQWLPQPNGHDGFYFALIEKTTTG</sequence>
<keyword evidence="7 14" id="KW-0489">Methyltransferase</keyword>
<reference evidence="16" key="1">
    <citation type="journal article" date="2014" name="Int. J. Syst. Evol. Microbiol.">
        <title>Complete genome sequence of Corynebacterium casei LMG S-19264T (=DSM 44701T), isolated from a smear-ripened cheese.</title>
        <authorList>
            <consortium name="US DOE Joint Genome Institute (JGI-PGF)"/>
            <person name="Walter F."/>
            <person name="Albersmeier A."/>
            <person name="Kalinowski J."/>
            <person name="Ruckert C."/>
        </authorList>
    </citation>
    <scope>NUCLEOTIDE SEQUENCE</scope>
    <source>
        <strain evidence="16">KCTC 22169</strain>
    </source>
</reference>
<dbReference type="InterPro" id="IPR023267">
    <property type="entry name" value="RCMT"/>
</dbReference>
<evidence type="ECO:0000256" key="10">
    <source>
        <dbReference type="ARBA" id="ARBA00022884"/>
    </source>
</evidence>
<evidence type="ECO:0000256" key="9">
    <source>
        <dbReference type="ARBA" id="ARBA00022691"/>
    </source>
</evidence>
<dbReference type="EMBL" id="BMXR01000003">
    <property type="protein sequence ID" value="GGX49339.1"/>
    <property type="molecule type" value="Genomic_DNA"/>
</dbReference>
<evidence type="ECO:0000256" key="3">
    <source>
        <dbReference type="ARBA" id="ARBA00007494"/>
    </source>
</evidence>
<keyword evidence="8 14" id="KW-0808">Transferase</keyword>
<proteinExistence type="inferred from homology"/>
<dbReference type="FunFam" id="3.40.50.150:FF:000022">
    <property type="entry name" value="Ribosomal RNA small subunit methyltransferase B"/>
    <property type="match status" value="1"/>
</dbReference>
<dbReference type="PROSITE" id="PS01153">
    <property type="entry name" value="NOL1_NOP2_SUN"/>
    <property type="match status" value="1"/>
</dbReference>
<evidence type="ECO:0000256" key="13">
    <source>
        <dbReference type="ARBA" id="ARBA00047283"/>
    </source>
</evidence>
<dbReference type="Pfam" id="PF22458">
    <property type="entry name" value="RsmF-B_ferredox"/>
    <property type="match status" value="1"/>
</dbReference>
<dbReference type="PROSITE" id="PS51686">
    <property type="entry name" value="SAM_MT_RSMB_NOP"/>
    <property type="match status" value="1"/>
</dbReference>
<evidence type="ECO:0000256" key="2">
    <source>
        <dbReference type="ARBA" id="ARBA00004496"/>
    </source>
</evidence>
<evidence type="ECO:0000256" key="8">
    <source>
        <dbReference type="ARBA" id="ARBA00022679"/>
    </source>
</evidence>
<evidence type="ECO:0000256" key="1">
    <source>
        <dbReference type="ARBA" id="ARBA00002724"/>
    </source>
</evidence>
<evidence type="ECO:0000256" key="4">
    <source>
        <dbReference type="ARBA" id="ARBA00012140"/>
    </source>
</evidence>
<dbReference type="GO" id="GO:0070475">
    <property type="term" value="P:rRNA base methylation"/>
    <property type="evidence" value="ECO:0007669"/>
    <property type="project" value="TreeGrafter"/>
</dbReference>
<name>A0A918K785_9GAMM</name>
<dbReference type="InterPro" id="IPR049560">
    <property type="entry name" value="MeTrfase_RsmB-F_NOP2_cat"/>
</dbReference>
<dbReference type="Gene3D" id="1.10.287.730">
    <property type="entry name" value="Helix hairpin bin"/>
    <property type="match status" value="1"/>
</dbReference>
<keyword evidence="6" id="KW-0698">rRNA processing</keyword>
<evidence type="ECO:0000313" key="17">
    <source>
        <dbReference type="Proteomes" id="UP000626148"/>
    </source>
</evidence>
<feature type="binding site" evidence="14">
    <location>
        <begin position="248"/>
        <end position="254"/>
    </location>
    <ligand>
        <name>S-adenosyl-L-methionine</name>
        <dbReference type="ChEBI" id="CHEBI:59789"/>
    </ligand>
</feature>
<feature type="binding site" evidence="14">
    <location>
        <position position="296"/>
    </location>
    <ligand>
        <name>S-adenosyl-L-methionine</name>
        <dbReference type="ChEBI" id="CHEBI:59789"/>
    </ligand>
</feature>
<dbReference type="SUPFAM" id="SSF48013">
    <property type="entry name" value="NusB-like"/>
    <property type="match status" value="1"/>
</dbReference>
<dbReference type="InterPro" id="IPR029063">
    <property type="entry name" value="SAM-dependent_MTases_sf"/>
</dbReference>
<feature type="domain" description="SAM-dependent MTase RsmB/NOP-type" evidence="15">
    <location>
        <begin position="158"/>
        <end position="426"/>
    </location>
</feature>